<accession>A0A3B0RXH7</accession>
<evidence type="ECO:0000313" key="1">
    <source>
        <dbReference type="EMBL" id="VAV97067.1"/>
    </source>
</evidence>
<dbReference type="AlphaFoldDB" id="A0A3B0RXH7"/>
<reference evidence="1" key="1">
    <citation type="submission" date="2018-06" db="EMBL/GenBank/DDBJ databases">
        <authorList>
            <person name="Zhirakovskaya E."/>
        </authorList>
    </citation>
    <scope>NUCLEOTIDE SEQUENCE</scope>
</reference>
<dbReference type="EMBL" id="UOEI01000197">
    <property type="protein sequence ID" value="VAV97067.1"/>
    <property type="molecule type" value="Genomic_DNA"/>
</dbReference>
<feature type="non-terminal residue" evidence="1">
    <location>
        <position position="1"/>
    </location>
</feature>
<name>A0A3B0RXH7_9ZZZZ</name>
<organism evidence="1">
    <name type="scientific">hydrothermal vent metagenome</name>
    <dbReference type="NCBI Taxonomy" id="652676"/>
    <lineage>
        <taxon>unclassified sequences</taxon>
        <taxon>metagenomes</taxon>
        <taxon>ecological metagenomes</taxon>
    </lineage>
</organism>
<sequence>DSNTRDFLWEAGVPYRLEIARVGERPDGFFTWRGSVTDTTTGRVTHIRDLYSAGAHLRGPVMWIESFAPCDAPRCQVRWSDAEVTMDDGSIRAVTAMRVDYQPHAAGGCTNTNVVIDNGCFVQRTGQLRTTKAGATISIV</sequence>
<protein>
    <submittedName>
        <fullName evidence="1">Uncharacterized protein</fullName>
    </submittedName>
</protein>
<gene>
    <name evidence="1" type="ORF">MNBD_ACTINO01-692</name>
</gene>
<proteinExistence type="predicted"/>